<organism evidence="3 4">
    <name type="scientific">Piscinibacter terrae</name>
    <dbReference type="NCBI Taxonomy" id="2496871"/>
    <lineage>
        <taxon>Bacteria</taxon>
        <taxon>Pseudomonadati</taxon>
        <taxon>Pseudomonadota</taxon>
        <taxon>Betaproteobacteria</taxon>
        <taxon>Burkholderiales</taxon>
        <taxon>Sphaerotilaceae</taxon>
        <taxon>Piscinibacter</taxon>
    </lineage>
</organism>
<protein>
    <submittedName>
        <fullName evidence="3">DUF4398 domain-containing protein</fullName>
    </submittedName>
</protein>
<feature type="region of interest" description="Disordered" evidence="1">
    <location>
        <begin position="145"/>
        <end position="165"/>
    </location>
</feature>
<gene>
    <name evidence="3" type="ORF">DZC73_02090</name>
</gene>
<reference evidence="3 4" key="2">
    <citation type="submission" date="2018-12" db="EMBL/GenBank/DDBJ databases">
        <title>Rhizobacter gummiphilus sp. nov., a rubber-degrading bacterium isolated from the soil of a botanical garden in Japan.</title>
        <authorList>
            <person name="Shunsuke S.S."/>
        </authorList>
    </citation>
    <scope>NUCLEOTIDE SEQUENCE [LARGE SCALE GENOMIC DNA]</scope>
    <source>
        <strain evidence="3 4">S-16</strain>
    </source>
</reference>
<evidence type="ECO:0000313" key="3">
    <source>
        <dbReference type="EMBL" id="RQP25865.1"/>
    </source>
</evidence>
<dbReference type="Pfam" id="PF14346">
    <property type="entry name" value="DUF4398"/>
    <property type="match status" value="1"/>
</dbReference>
<dbReference type="EMBL" id="QUSW01000001">
    <property type="protein sequence ID" value="RQP25865.1"/>
    <property type="molecule type" value="Genomic_DNA"/>
</dbReference>
<accession>A0A3N7K4M5</accession>
<proteinExistence type="predicted"/>
<dbReference type="Gene3D" id="1.20.1270.390">
    <property type="match status" value="1"/>
</dbReference>
<comment type="caution">
    <text evidence="3">The sequence shown here is derived from an EMBL/GenBank/DDBJ whole genome shotgun (WGS) entry which is preliminary data.</text>
</comment>
<dbReference type="Proteomes" id="UP000267464">
    <property type="component" value="Unassembled WGS sequence"/>
</dbReference>
<name>A0A3N7K4M5_9BURK</name>
<dbReference type="InterPro" id="IPR025511">
    <property type="entry name" value="DUF4398"/>
</dbReference>
<reference evidence="3 4" key="1">
    <citation type="submission" date="2018-08" db="EMBL/GenBank/DDBJ databases">
        <authorList>
            <person name="Khan S.A."/>
            <person name="Jeon C.O."/>
            <person name="Chun B.H."/>
            <person name="Jeong S.E."/>
        </authorList>
    </citation>
    <scope>NUCLEOTIDE SEQUENCE [LARGE SCALE GENOMIC DNA]</scope>
    <source>
        <strain evidence="3 4">S-16</strain>
    </source>
</reference>
<evidence type="ECO:0000259" key="2">
    <source>
        <dbReference type="Pfam" id="PF14346"/>
    </source>
</evidence>
<sequence>MLHGCSRSPPRPHRQAFVTAPRLTIPNQESSMTSRYSFLPGALTMAGAVALGAAGCSTIPPPTVQMTVAKASVEAANAAGAQAYAPTELRLANDKLATAEKAMVDKNYSVAQRLAEQAQTDAQLAVSKTQSIKARLVANDAQAAARSWHDELDRNALRTAPGGPQ</sequence>
<keyword evidence="4" id="KW-1185">Reference proteome</keyword>
<evidence type="ECO:0000256" key="1">
    <source>
        <dbReference type="SAM" id="MobiDB-lite"/>
    </source>
</evidence>
<feature type="compositionally biased region" description="Basic and acidic residues" evidence="1">
    <location>
        <begin position="147"/>
        <end position="156"/>
    </location>
</feature>
<feature type="domain" description="DUF4398" evidence="2">
    <location>
        <begin position="65"/>
        <end position="140"/>
    </location>
</feature>
<dbReference type="AlphaFoldDB" id="A0A3N7K4M5"/>
<evidence type="ECO:0000313" key="4">
    <source>
        <dbReference type="Proteomes" id="UP000267464"/>
    </source>
</evidence>